<evidence type="ECO:0000313" key="2">
    <source>
        <dbReference type="Proteomes" id="UP001220395"/>
    </source>
</evidence>
<proteinExistence type="predicted"/>
<dbReference type="RefSeq" id="WP_273686019.1">
    <property type="nucleotide sequence ID" value="NZ_CP117411.1"/>
</dbReference>
<protein>
    <submittedName>
        <fullName evidence="1">ArsR family transcriptional regulator</fullName>
    </submittedName>
</protein>
<dbReference type="Proteomes" id="UP001220395">
    <property type="component" value="Chromosome"/>
</dbReference>
<sequence>MSYLEEAFLPHLRLSLLRVLAVAPGYAANSSILCQAVGDLGLTASRSMVRGELAWLADARLVTTREPMADLVVATITERGLDVQAGLSTYPGVQRPAPKV</sequence>
<organism evidence="1 2">
    <name type="scientific">Sphingomonas naphthae</name>
    <dbReference type="NCBI Taxonomy" id="1813468"/>
    <lineage>
        <taxon>Bacteria</taxon>
        <taxon>Pseudomonadati</taxon>
        <taxon>Pseudomonadota</taxon>
        <taxon>Alphaproteobacteria</taxon>
        <taxon>Sphingomonadales</taxon>
        <taxon>Sphingomonadaceae</taxon>
        <taxon>Sphingomonas</taxon>
    </lineage>
</organism>
<dbReference type="EMBL" id="CP117411">
    <property type="protein sequence ID" value="WCT72069.1"/>
    <property type="molecule type" value="Genomic_DNA"/>
</dbReference>
<gene>
    <name evidence="1" type="ORF">PQ455_10455</name>
</gene>
<name>A0ABY7TJL2_9SPHN</name>
<accession>A0ABY7TJL2</accession>
<keyword evidence="2" id="KW-1185">Reference proteome</keyword>
<evidence type="ECO:0000313" key="1">
    <source>
        <dbReference type="EMBL" id="WCT72069.1"/>
    </source>
</evidence>
<reference evidence="1 2" key="1">
    <citation type="submission" date="2023-02" db="EMBL/GenBank/DDBJ databases">
        <title>Genome sequence of Sphingomonas naphthae.</title>
        <authorList>
            <person name="Kim S."/>
            <person name="Heo J."/>
            <person name="Kwon S.-W."/>
        </authorList>
    </citation>
    <scope>NUCLEOTIDE SEQUENCE [LARGE SCALE GENOMIC DNA]</scope>
    <source>
        <strain evidence="1 2">KACC 18716</strain>
    </source>
</reference>